<evidence type="ECO:0000256" key="1">
    <source>
        <dbReference type="SAM" id="MobiDB-lite"/>
    </source>
</evidence>
<sequence>MLPDHQKHSAKDIEQTASRFANARAKYEAAKASSAGPDTSAGEQSGDGNEKPLAEGSNQRIPEPMRPAAAFEGGEPEASFSGGSSAAVRLPRLSRTPVQHLRVSAQYIQSMLLQRGSKTALLPLPVDISLTAASKLGSCMLEFAVLLTGLSYWERDRMYELGFQDMVKVLGRSMSLQEAGQWGALAALVAGLLGLAASLQAAQAKTTAQQRAALLKQTGKARQGLEFQLFQRNLKNSGALDPGTVAVQLQSSLEASATAHKSLSAMLDSAKHEKNAQDRWNAAVVTLREIVGLWGVGTSFILTGNLLAPWAAATATGVLRSAYSRVQLPRLRKRRMELLGKLKESLGDDAKVSQDVMRQAGMPVPAEEKAGCDTEGESEKEEQKEE</sequence>
<dbReference type="EMBL" id="CAXHTA020000012">
    <property type="protein sequence ID" value="CAL5225258.1"/>
    <property type="molecule type" value="Genomic_DNA"/>
</dbReference>
<dbReference type="Proteomes" id="UP001497392">
    <property type="component" value="Unassembled WGS sequence"/>
</dbReference>
<organism evidence="2 3">
    <name type="scientific">Coccomyxa viridis</name>
    <dbReference type="NCBI Taxonomy" id="1274662"/>
    <lineage>
        <taxon>Eukaryota</taxon>
        <taxon>Viridiplantae</taxon>
        <taxon>Chlorophyta</taxon>
        <taxon>core chlorophytes</taxon>
        <taxon>Trebouxiophyceae</taxon>
        <taxon>Trebouxiophyceae incertae sedis</taxon>
        <taxon>Coccomyxaceae</taxon>
        <taxon>Coccomyxa</taxon>
    </lineage>
</organism>
<feature type="region of interest" description="Disordered" evidence="1">
    <location>
        <begin position="358"/>
        <end position="386"/>
    </location>
</feature>
<evidence type="ECO:0000313" key="2">
    <source>
        <dbReference type="EMBL" id="CAL5225258.1"/>
    </source>
</evidence>
<comment type="caution">
    <text evidence="2">The sequence shown here is derived from an EMBL/GenBank/DDBJ whole genome shotgun (WGS) entry which is preliminary data.</text>
</comment>
<proteinExistence type="predicted"/>
<name>A0ABP1FZI7_9CHLO</name>
<protein>
    <submittedName>
        <fullName evidence="2">G8050 protein</fullName>
    </submittedName>
</protein>
<evidence type="ECO:0000313" key="3">
    <source>
        <dbReference type="Proteomes" id="UP001497392"/>
    </source>
</evidence>
<accession>A0ABP1FZI7</accession>
<feature type="region of interest" description="Disordered" evidence="1">
    <location>
        <begin position="1"/>
        <end position="83"/>
    </location>
</feature>
<gene>
    <name evidence="2" type="primary">g8050</name>
    <name evidence="2" type="ORF">VP750_LOCUS6917</name>
</gene>
<feature type="compositionally biased region" description="Low complexity" evidence="1">
    <location>
        <begin position="67"/>
        <end position="78"/>
    </location>
</feature>
<reference evidence="2 3" key="1">
    <citation type="submission" date="2024-06" db="EMBL/GenBank/DDBJ databases">
        <authorList>
            <person name="Kraege A."/>
            <person name="Thomma B."/>
        </authorList>
    </citation>
    <scope>NUCLEOTIDE SEQUENCE [LARGE SCALE GENOMIC DNA]</scope>
</reference>
<keyword evidence="3" id="KW-1185">Reference proteome</keyword>
<feature type="compositionally biased region" description="Basic and acidic residues" evidence="1">
    <location>
        <begin position="1"/>
        <end position="14"/>
    </location>
</feature>